<evidence type="ECO:0000313" key="7">
    <source>
        <dbReference type="Proteomes" id="UP001139559"/>
    </source>
</evidence>
<protein>
    <submittedName>
        <fullName evidence="6">AraC family transcriptional regulator</fullName>
    </submittedName>
</protein>
<gene>
    <name evidence="6" type="ORF">KP803_21555</name>
</gene>
<dbReference type="EMBL" id="JAJHVV010000023">
    <property type="protein sequence ID" value="MCK6265849.1"/>
    <property type="molecule type" value="Genomic_DNA"/>
</dbReference>
<dbReference type="InterPro" id="IPR018062">
    <property type="entry name" value="HTH_AraC-typ_CS"/>
</dbReference>
<dbReference type="InterPro" id="IPR018060">
    <property type="entry name" value="HTH_AraC"/>
</dbReference>
<keyword evidence="3" id="KW-0804">Transcription</keyword>
<feature type="region of interest" description="Disordered" evidence="4">
    <location>
        <begin position="1"/>
        <end position="21"/>
    </location>
</feature>
<dbReference type="GO" id="GO:0043565">
    <property type="term" value="F:sequence-specific DNA binding"/>
    <property type="evidence" value="ECO:0007669"/>
    <property type="project" value="InterPro"/>
</dbReference>
<keyword evidence="7" id="KW-1185">Reference proteome</keyword>
<dbReference type="PANTHER" id="PTHR47893:SF1">
    <property type="entry name" value="REGULATORY PROTEIN PCHR"/>
    <property type="match status" value="1"/>
</dbReference>
<evidence type="ECO:0000259" key="5">
    <source>
        <dbReference type="PROSITE" id="PS01124"/>
    </source>
</evidence>
<name>A0A9X2BJH9_9VIBR</name>
<evidence type="ECO:0000256" key="3">
    <source>
        <dbReference type="ARBA" id="ARBA00023163"/>
    </source>
</evidence>
<dbReference type="InterPro" id="IPR053142">
    <property type="entry name" value="PchR_regulatory_protein"/>
</dbReference>
<dbReference type="InterPro" id="IPR009057">
    <property type="entry name" value="Homeodomain-like_sf"/>
</dbReference>
<comment type="caution">
    <text evidence="6">The sequence shown here is derived from an EMBL/GenBank/DDBJ whole genome shotgun (WGS) entry which is preliminary data.</text>
</comment>
<feature type="domain" description="HTH araC/xylS-type" evidence="5">
    <location>
        <begin position="262"/>
        <end position="360"/>
    </location>
</feature>
<dbReference type="AlphaFoldDB" id="A0A9X2BJH9"/>
<evidence type="ECO:0000256" key="2">
    <source>
        <dbReference type="ARBA" id="ARBA00023125"/>
    </source>
</evidence>
<dbReference type="PROSITE" id="PS01124">
    <property type="entry name" value="HTH_ARAC_FAMILY_2"/>
    <property type="match status" value="1"/>
</dbReference>
<dbReference type="SMART" id="SM00342">
    <property type="entry name" value="HTH_ARAC"/>
    <property type="match status" value="1"/>
</dbReference>
<dbReference type="Gene3D" id="1.10.10.60">
    <property type="entry name" value="Homeodomain-like"/>
    <property type="match status" value="2"/>
</dbReference>
<dbReference type="Pfam" id="PF12833">
    <property type="entry name" value="HTH_18"/>
    <property type="match status" value="1"/>
</dbReference>
<evidence type="ECO:0000313" key="6">
    <source>
        <dbReference type="EMBL" id="MCK6265849.1"/>
    </source>
</evidence>
<proteinExistence type="predicted"/>
<dbReference type="Proteomes" id="UP001139559">
    <property type="component" value="Unassembled WGS sequence"/>
</dbReference>
<evidence type="ECO:0000256" key="4">
    <source>
        <dbReference type="SAM" id="MobiDB-lite"/>
    </source>
</evidence>
<dbReference type="SUPFAM" id="SSF46689">
    <property type="entry name" value="Homeodomain-like"/>
    <property type="match status" value="2"/>
</dbReference>
<accession>A0A9X2BJH9</accession>
<reference evidence="6" key="1">
    <citation type="submission" date="2021-11" db="EMBL/GenBank/DDBJ databases">
        <title>Vibrio ZSDE26 sp. nov. and Vibrio ZSDZ34 sp. nov., isolated from coastal seawater in Qingdao.</title>
        <authorList>
            <person name="Zhang P."/>
        </authorList>
    </citation>
    <scope>NUCLEOTIDE SEQUENCE</scope>
    <source>
        <strain evidence="6">ZSDE26</strain>
    </source>
</reference>
<dbReference type="GO" id="GO:0003700">
    <property type="term" value="F:DNA-binding transcription factor activity"/>
    <property type="evidence" value="ECO:0007669"/>
    <property type="project" value="InterPro"/>
</dbReference>
<evidence type="ECO:0000256" key="1">
    <source>
        <dbReference type="ARBA" id="ARBA00023015"/>
    </source>
</evidence>
<feature type="compositionally biased region" description="Basic residues" evidence="4">
    <location>
        <begin position="10"/>
        <end position="21"/>
    </location>
</feature>
<keyword evidence="2" id="KW-0238">DNA-binding</keyword>
<dbReference type="PANTHER" id="PTHR47893">
    <property type="entry name" value="REGULATORY PROTEIN PCHR"/>
    <property type="match status" value="1"/>
</dbReference>
<organism evidence="6 7">
    <name type="scientific">Vibrio amylolyticus</name>
    <dbReference type="NCBI Taxonomy" id="2847292"/>
    <lineage>
        <taxon>Bacteria</taxon>
        <taxon>Pseudomonadati</taxon>
        <taxon>Pseudomonadota</taxon>
        <taxon>Gammaproteobacteria</taxon>
        <taxon>Vibrionales</taxon>
        <taxon>Vibrionaceae</taxon>
        <taxon>Vibrio</taxon>
    </lineage>
</organism>
<keyword evidence="1" id="KW-0805">Transcription regulation</keyword>
<dbReference type="PROSITE" id="PS00041">
    <property type="entry name" value="HTH_ARAC_FAMILY_1"/>
    <property type="match status" value="1"/>
</dbReference>
<dbReference type="RefSeq" id="WP_248010912.1">
    <property type="nucleotide sequence ID" value="NZ_JAJHVV010000023.1"/>
</dbReference>
<sequence>MTKNPTNRSNTKRRAHDKNQKAKIRKIALTEKIEDTEKQFIVSRGEKNSSSLVEGHFVSYDCGNGFTIHGGDSHELINSNIISVAPKSMIITILLEGQLEFAYDDLSFDLDTSFDVEQSERHSDSPLSVKEHRAKAVMVNLTKPANFRRHIRKGHNILKLNLVFEPQWIKARLGDKCPFSQFLQVHKNHSQLTIGSEATKLAKQIIKCGLPMTFKQKLEFESLSYSLLSTLLCQFTLCMQSNPIQKPSKKDNAPGKVDSRVEEIIGFIESQLDHPLSLENVALRFSMSVSNLQRKFKQQFGLTVNSYIRYRRLEIAKQHLEQGLVSVTEAAYEAGYQHPANFTHAFKKTFGRPPTTYAKL</sequence>